<dbReference type="Gene3D" id="3.30.420.40">
    <property type="match status" value="2"/>
</dbReference>
<dbReference type="STRING" id="5722.A2EHW3"/>
<dbReference type="SUPFAM" id="SSF53067">
    <property type="entry name" value="Actin-like ATPase domain"/>
    <property type="match status" value="2"/>
</dbReference>
<dbReference type="VEuPathDB" id="TrichDB:TVAGG3_0076730"/>
<dbReference type="Pfam" id="PF00012">
    <property type="entry name" value="HSP70"/>
    <property type="match status" value="1"/>
</dbReference>
<keyword evidence="3" id="KW-0143">Chaperone</keyword>
<dbReference type="VEuPathDB" id="TrichDB:TVAG_000870"/>
<dbReference type="GO" id="GO:0005524">
    <property type="term" value="F:ATP binding"/>
    <property type="evidence" value="ECO:0007669"/>
    <property type="project" value="UniProtKB-KW"/>
</dbReference>
<protein>
    <recommendedName>
        <fullName evidence="7">DnaK protein</fullName>
    </recommendedName>
</protein>
<keyword evidence="1" id="KW-0547">Nucleotide-binding</keyword>
<name>A2EHW3_TRIV3</name>
<dbReference type="KEGG" id="tva:4765698"/>
<organism evidence="5 6">
    <name type="scientific">Trichomonas vaginalis (strain ATCC PRA-98 / G3)</name>
    <dbReference type="NCBI Taxonomy" id="412133"/>
    <lineage>
        <taxon>Eukaryota</taxon>
        <taxon>Metamonada</taxon>
        <taxon>Parabasalia</taxon>
        <taxon>Trichomonadida</taxon>
        <taxon>Trichomonadidae</taxon>
        <taxon>Trichomonas</taxon>
    </lineage>
</organism>
<dbReference type="GO" id="GO:0140662">
    <property type="term" value="F:ATP-dependent protein folding chaperone"/>
    <property type="evidence" value="ECO:0007669"/>
    <property type="project" value="InterPro"/>
</dbReference>
<dbReference type="Gene3D" id="3.90.640.10">
    <property type="entry name" value="Actin, Chain A, domain 4"/>
    <property type="match status" value="1"/>
</dbReference>
<evidence type="ECO:0000313" key="5">
    <source>
        <dbReference type="EMBL" id="EAY07803.1"/>
    </source>
</evidence>
<dbReference type="InParanoid" id="A2EHW3"/>
<evidence type="ECO:0000256" key="1">
    <source>
        <dbReference type="ARBA" id="ARBA00022741"/>
    </source>
</evidence>
<dbReference type="InterPro" id="IPR013126">
    <property type="entry name" value="Hsp_70_fam"/>
</dbReference>
<evidence type="ECO:0000256" key="3">
    <source>
        <dbReference type="ARBA" id="ARBA00023186"/>
    </source>
</evidence>
<keyword evidence="6" id="KW-1185">Reference proteome</keyword>
<dbReference type="AlphaFoldDB" id="A2EHW3"/>
<evidence type="ECO:0008006" key="7">
    <source>
        <dbReference type="Google" id="ProtNLM"/>
    </source>
</evidence>
<evidence type="ECO:0000256" key="2">
    <source>
        <dbReference type="ARBA" id="ARBA00022840"/>
    </source>
</evidence>
<dbReference type="GO" id="GO:0000774">
    <property type="term" value="F:adenyl-nucleotide exchange factor activity"/>
    <property type="evidence" value="ECO:0000318"/>
    <property type="project" value="GO_Central"/>
</dbReference>
<dbReference type="Proteomes" id="UP000001542">
    <property type="component" value="Unassembled WGS sequence"/>
</dbReference>
<gene>
    <name evidence="5" type="ORF">TVAG_000870</name>
</gene>
<dbReference type="Gene3D" id="3.30.30.30">
    <property type="match status" value="1"/>
</dbReference>
<feature type="coiled-coil region" evidence="4">
    <location>
        <begin position="513"/>
        <end position="543"/>
    </location>
</feature>
<proteinExistence type="predicted"/>
<sequence>MLFILLSSSLAHYINFDIGSQFVRGAKIWASGTPSMVSNRQGSTMTPNSVSFKTKDVPDGHLKADNISNLQVKYGNPSIQNLKYNPSTGSPYLGYLLGRNNTDGIEIPKIATSSELFSLLIQDLLSSKEFIGYEGVSFTIPAYYTYNQRKDIMRAIYIANIPFLGLFDDFHAISYAYAHKNLDRFSGKNHSVLFIDVGASHASAFRVDFYLNETGYIANLTSYEWSEETGSFAFARALAKEKSISFRKAMKLVQNGRVEAETISNELDELQRIINIALNGEKVDLVQLIGGASKLSLVEEAVKTATQMEISRELAYVDTNALGGALMAQIMATNMEWPVLIIRCPIYTMDVRCKSVSQHYCDKGGKCVKMMKLDDTICNDIVFEADKSEIPIGTDPKIAEFHLDNISKFDHLKGDSINGFLELDPPLPQLVSVDWCLSATLECKPINFSTSVPTEEFESSKDFVNSIISFESRTRKVMEMKAKIRVLADELVSNAKGDAIESANKISEKVTKIADESDDIPTLEDTIKQLKELYEEQEKYTADFNPEL</sequence>
<dbReference type="SMR" id="A2EHW3"/>
<evidence type="ECO:0000256" key="4">
    <source>
        <dbReference type="SAM" id="Coils"/>
    </source>
</evidence>
<keyword evidence="2" id="KW-0067">ATP-binding</keyword>
<reference evidence="5" key="2">
    <citation type="journal article" date="2007" name="Science">
        <title>Draft genome sequence of the sexually transmitted pathogen Trichomonas vaginalis.</title>
        <authorList>
            <person name="Carlton J.M."/>
            <person name="Hirt R.P."/>
            <person name="Silva J.C."/>
            <person name="Delcher A.L."/>
            <person name="Schatz M."/>
            <person name="Zhao Q."/>
            <person name="Wortman J.R."/>
            <person name="Bidwell S.L."/>
            <person name="Alsmark U.C.M."/>
            <person name="Besteiro S."/>
            <person name="Sicheritz-Ponten T."/>
            <person name="Noel C.J."/>
            <person name="Dacks J.B."/>
            <person name="Foster P.G."/>
            <person name="Simillion C."/>
            <person name="Van de Peer Y."/>
            <person name="Miranda-Saavedra D."/>
            <person name="Barton G.J."/>
            <person name="Westrop G.D."/>
            <person name="Mueller S."/>
            <person name="Dessi D."/>
            <person name="Fiori P.L."/>
            <person name="Ren Q."/>
            <person name="Paulsen I."/>
            <person name="Zhang H."/>
            <person name="Bastida-Corcuera F.D."/>
            <person name="Simoes-Barbosa A."/>
            <person name="Brown M.T."/>
            <person name="Hayes R.D."/>
            <person name="Mukherjee M."/>
            <person name="Okumura C.Y."/>
            <person name="Schneider R."/>
            <person name="Smith A.J."/>
            <person name="Vanacova S."/>
            <person name="Villalvazo M."/>
            <person name="Haas B.J."/>
            <person name="Pertea M."/>
            <person name="Feldblyum T.V."/>
            <person name="Utterback T.R."/>
            <person name="Shu C.L."/>
            <person name="Osoegawa K."/>
            <person name="de Jong P.J."/>
            <person name="Hrdy I."/>
            <person name="Horvathova L."/>
            <person name="Zubacova Z."/>
            <person name="Dolezal P."/>
            <person name="Malik S.B."/>
            <person name="Logsdon J.M. Jr."/>
            <person name="Henze K."/>
            <person name="Gupta A."/>
            <person name="Wang C.C."/>
            <person name="Dunne R.L."/>
            <person name="Upcroft J.A."/>
            <person name="Upcroft P."/>
            <person name="White O."/>
            <person name="Salzberg S.L."/>
            <person name="Tang P."/>
            <person name="Chiu C.-H."/>
            <person name="Lee Y.-S."/>
            <person name="Embley T.M."/>
            <person name="Coombs G.H."/>
            <person name="Mottram J.C."/>
            <person name="Tachezy J."/>
            <person name="Fraser-Liggett C.M."/>
            <person name="Johnson P.J."/>
        </authorList>
    </citation>
    <scope>NUCLEOTIDE SEQUENCE [LARGE SCALE GENOMIC DNA]</scope>
    <source>
        <strain evidence="5">G3</strain>
    </source>
</reference>
<evidence type="ECO:0000313" key="6">
    <source>
        <dbReference type="Proteomes" id="UP000001542"/>
    </source>
</evidence>
<reference evidence="5" key="1">
    <citation type="submission" date="2006-10" db="EMBL/GenBank/DDBJ databases">
        <authorList>
            <person name="Amadeo P."/>
            <person name="Zhao Q."/>
            <person name="Wortman J."/>
            <person name="Fraser-Liggett C."/>
            <person name="Carlton J."/>
        </authorList>
    </citation>
    <scope>NUCLEOTIDE SEQUENCE</scope>
    <source>
        <strain evidence="5">G3</strain>
    </source>
</reference>
<keyword evidence="4" id="KW-0175">Coiled coil</keyword>
<dbReference type="PANTHER" id="PTHR45639">
    <property type="entry name" value="HSC70CB, ISOFORM G-RELATED"/>
    <property type="match status" value="1"/>
</dbReference>
<accession>A2EHW3</accession>
<dbReference type="InterPro" id="IPR043129">
    <property type="entry name" value="ATPase_NBD"/>
</dbReference>
<dbReference type="OrthoDB" id="10559586at2759"/>
<dbReference type="EMBL" id="DS113392">
    <property type="protein sequence ID" value="EAY07803.1"/>
    <property type="molecule type" value="Genomic_DNA"/>
</dbReference>
<dbReference type="GO" id="GO:0034663">
    <property type="term" value="C:endoplasmic reticulum chaperone complex"/>
    <property type="evidence" value="ECO:0000318"/>
    <property type="project" value="GO_Central"/>
</dbReference>
<dbReference type="RefSeq" id="XP_001320026.1">
    <property type="nucleotide sequence ID" value="XM_001319991.1"/>
</dbReference>
<dbReference type="PANTHER" id="PTHR45639:SF3">
    <property type="entry name" value="HYPOXIA UP-REGULATED PROTEIN 1"/>
    <property type="match status" value="1"/>
</dbReference>